<name>A0AAP0RTC2_LIQFO</name>
<reference evidence="2 3" key="1">
    <citation type="journal article" date="2024" name="Plant J.">
        <title>Genome sequences and population genomics reveal climatic adaptation and genomic divergence between two closely related sweetgum species.</title>
        <authorList>
            <person name="Xu W.Q."/>
            <person name="Ren C.Q."/>
            <person name="Zhang X.Y."/>
            <person name="Comes H.P."/>
            <person name="Liu X.H."/>
            <person name="Li Y.G."/>
            <person name="Kettle C.J."/>
            <person name="Jalonen R."/>
            <person name="Gaisberger H."/>
            <person name="Ma Y.Z."/>
            <person name="Qiu Y.X."/>
        </authorList>
    </citation>
    <scope>NUCLEOTIDE SEQUENCE [LARGE SCALE GENOMIC DNA]</scope>
    <source>
        <strain evidence="2">Hangzhou</strain>
    </source>
</reference>
<gene>
    <name evidence="2" type="ORF">L1049_023618</name>
</gene>
<comment type="caution">
    <text evidence="2">The sequence shown here is derived from an EMBL/GenBank/DDBJ whole genome shotgun (WGS) entry which is preliminary data.</text>
</comment>
<dbReference type="AlphaFoldDB" id="A0AAP0RTC2"/>
<proteinExistence type="predicted"/>
<keyword evidence="3" id="KW-1185">Reference proteome</keyword>
<organism evidence="2 3">
    <name type="scientific">Liquidambar formosana</name>
    <name type="common">Formosan gum</name>
    <dbReference type="NCBI Taxonomy" id="63359"/>
    <lineage>
        <taxon>Eukaryota</taxon>
        <taxon>Viridiplantae</taxon>
        <taxon>Streptophyta</taxon>
        <taxon>Embryophyta</taxon>
        <taxon>Tracheophyta</taxon>
        <taxon>Spermatophyta</taxon>
        <taxon>Magnoliopsida</taxon>
        <taxon>eudicotyledons</taxon>
        <taxon>Gunneridae</taxon>
        <taxon>Pentapetalae</taxon>
        <taxon>Saxifragales</taxon>
        <taxon>Altingiaceae</taxon>
        <taxon>Liquidambar</taxon>
    </lineage>
</organism>
<feature type="region of interest" description="Disordered" evidence="1">
    <location>
        <begin position="1"/>
        <end position="32"/>
    </location>
</feature>
<feature type="compositionally biased region" description="Basic residues" evidence="1">
    <location>
        <begin position="14"/>
        <end position="30"/>
    </location>
</feature>
<evidence type="ECO:0000313" key="2">
    <source>
        <dbReference type="EMBL" id="KAK9284445.1"/>
    </source>
</evidence>
<evidence type="ECO:0000256" key="1">
    <source>
        <dbReference type="SAM" id="MobiDB-lite"/>
    </source>
</evidence>
<accession>A0AAP0RTC2</accession>
<sequence>MARLGGEVFTSSSRARKRKPSASSPSRHKGSANLSVFGRIAGPLKSNGMSLNSQVTTSATRRKEKKNRGALGIEIVAESKLSLQDPSNIIITATIGLEGEYSVPFWLPKHLPKVPIAIAT</sequence>
<protein>
    <submittedName>
        <fullName evidence="2">Uncharacterized protein</fullName>
    </submittedName>
</protein>
<dbReference type="EMBL" id="JBBPBK010000005">
    <property type="protein sequence ID" value="KAK9284445.1"/>
    <property type="molecule type" value="Genomic_DNA"/>
</dbReference>
<evidence type="ECO:0000313" key="3">
    <source>
        <dbReference type="Proteomes" id="UP001415857"/>
    </source>
</evidence>
<dbReference type="Proteomes" id="UP001415857">
    <property type="component" value="Unassembled WGS sequence"/>
</dbReference>